<feature type="chain" id="PRO_5039667311" description="Secreted protein" evidence="2">
    <location>
        <begin position="28"/>
        <end position="99"/>
    </location>
</feature>
<dbReference type="RefSeq" id="WP_014444347.1">
    <property type="nucleotide sequence ID" value="NC_017093.1"/>
</dbReference>
<evidence type="ECO:0000256" key="2">
    <source>
        <dbReference type="SAM" id="SignalP"/>
    </source>
</evidence>
<dbReference type="Proteomes" id="UP000007882">
    <property type="component" value="Chromosome"/>
</dbReference>
<reference evidence="3 4" key="1">
    <citation type="submission" date="2012-02" db="EMBL/GenBank/DDBJ databases">
        <title>Complete genome sequence of Actinoplanes missouriensis 431 (= NBRC 102363).</title>
        <authorList>
            <person name="Ohnishi Y."/>
            <person name="Ishikawa J."/>
            <person name="Sekine M."/>
            <person name="Hosoyama A."/>
            <person name="Harada T."/>
            <person name="Narita H."/>
            <person name="Hata T."/>
            <person name="Konno Y."/>
            <person name="Tutikane K."/>
            <person name="Fujita N."/>
            <person name="Horinouchi S."/>
            <person name="Hayakawa M."/>
        </authorList>
    </citation>
    <scope>NUCLEOTIDE SEQUENCE [LARGE SCALE GENOMIC DNA]</scope>
    <source>
        <strain evidence="4">ATCC 14538 / DSM 43046 / CBS 188.64 / JCM 3121 / NBRC 102363 / NCIMB 12654 / NRRL B-3342 / UNCC 431</strain>
    </source>
</reference>
<name>I0H8W6_ACTM4</name>
<organism evidence="3 4">
    <name type="scientific">Actinoplanes missouriensis (strain ATCC 14538 / DSM 43046 / CBS 188.64 / JCM 3121 / NBRC 102363 / NCIMB 12654 / NRRL B-3342 / UNCC 431)</name>
    <dbReference type="NCBI Taxonomy" id="512565"/>
    <lineage>
        <taxon>Bacteria</taxon>
        <taxon>Bacillati</taxon>
        <taxon>Actinomycetota</taxon>
        <taxon>Actinomycetes</taxon>
        <taxon>Micromonosporales</taxon>
        <taxon>Micromonosporaceae</taxon>
        <taxon>Actinoplanes</taxon>
    </lineage>
</organism>
<evidence type="ECO:0000256" key="1">
    <source>
        <dbReference type="SAM" id="MobiDB-lite"/>
    </source>
</evidence>
<dbReference type="KEGG" id="ams:AMIS_42330"/>
<evidence type="ECO:0000313" key="3">
    <source>
        <dbReference type="EMBL" id="BAL89453.1"/>
    </source>
</evidence>
<keyword evidence="2" id="KW-0732">Signal</keyword>
<evidence type="ECO:0008006" key="5">
    <source>
        <dbReference type="Google" id="ProtNLM"/>
    </source>
</evidence>
<gene>
    <name evidence="3" type="ordered locus">AMIS_42330</name>
</gene>
<dbReference type="STRING" id="512565.AMIS_42330"/>
<evidence type="ECO:0000313" key="4">
    <source>
        <dbReference type="Proteomes" id="UP000007882"/>
    </source>
</evidence>
<proteinExistence type="predicted"/>
<sequence>MTTHRRRRPPIAVVALLLLLLTAGLFATPGFEHTAIVAAGATVDDRVETPSPETSAVRRPVVRPRPVPVVLAGRHVPPEPAVPAAPLPDPSPAPLVLRV</sequence>
<keyword evidence="4" id="KW-1185">Reference proteome</keyword>
<dbReference type="AlphaFoldDB" id="I0H8W6"/>
<feature type="compositionally biased region" description="Pro residues" evidence="1">
    <location>
        <begin position="79"/>
        <end position="93"/>
    </location>
</feature>
<protein>
    <recommendedName>
        <fullName evidence="5">Secreted protein</fullName>
    </recommendedName>
</protein>
<feature type="region of interest" description="Disordered" evidence="1">
    <location>
        <begin position="79"/>
        <end position="99"/>
    </location>
</feature>
<dbReference type="PATRIC" id="fig|512565.3.peg.4218"/>
<feature type="signal peptide" evidence="2">
    <location>
        <begin position="1"/>
        <end position="27"/>
    </location>
</feature>
<dbReference type="EMBL" id="AP012319">
    <property type="protein sequence ID" value="BAL89453.1"/>
    <property type="molecule type" value="Genomic_DNA"/>
</dbReference>
<dbReference type="HOGENOM" id="CLU_2314113_0_0_11"/>
<accession>I0H8W6</accession>